<name>A0ABY7CNB2_9BASI</name>
<sequence>MKEHYPYSIQRAILRGLDRYYDFLSWTEGTIHIQSIVEVHVKIENRDGVAKPEDILNLIECHQKLIRWVSKTLVPGQPERALSYGMQQNTRSHAWYIKLARDALMSNIRGILLHSLEAILDLHSKIHFNDRVATPEDTINLLKHYQGLTSMVTSKPVTVVSQSEASAQEFLDNLKGALEKLTAQLCQMMDPFKLSDLTPDPVEVDAYNIQKAILREITDNYKGSRRLHGTKLIEWIVTLHNRIENRRGVAKPYETVQLIKYHQELIQWVNQNLRPGQPLTHFQTAGQQEHAWYVESARVVLTTTLRGILLRPSTGHPDISP</sequence>
<dbReference type="EMBL" id="CP110427">
    <property type="protein sequence ID" value="WAQ86716.1"/>
    <property type="molecule type" value="Genomic_DNA"/>
</dbReference>
<gene>
    <name evidence="1" type="ORF">PtA15_7A444</name>
</gene>
<proteinExistence type="predicted"/>
<dbReference type="RefSeq" id="XP_053022271.1">
    <property type="nucleotide sequence ID" value="XM_053171051.1"/>
</dbReference>
<accession>A0ABY7CNB2</accession>
<evidence type="ECO:0000313" key="1">
    <source>
        <dbReference type="EMBL" id="WAQ86716.1"/>
    </source>
</evidence>
<protein>
    <submittedName>
        <fullName evidence="1">Uncharacterized protein</fullName>
    </submittedName>
</protein>
<keyword evidence="2" id="KW-1185">Reference proteome</keyword>
<evidence type="ECO:0000313" key="2">
    <source>
        <dbReference type="Proteomes" id="UP001164743"/>
    </source>
</evidence>
<reference evidence="1" key="1">
    <citation type="submission" date="2022-10" db="EMBL/GenBank/DDBJ databases">
        <title>Puccinia triticina Genome sequencing and assembly.</title>
        <authorList>
            <person name="Li C."/>
        </authorList>
    </citation>
    <scope>NUCLEOTIDE SEQUENCE</scope>
    <source>
        <strain evidence="1">Pt15</strain>
    </source>
</reference>
<dbReference type="GeneID" id="77811946"/>
<organism evidence="1 2">
    <name type="scientific">Puccinia triticina</name>
    <dbReference type="NCBI Taxonomy" id="208348"/>
    <lineage>
        <taxon>Eukaryota</taxon>
        <taxon>Fungi</taxon>
        <taxon>Dikarya</taxon>
        <taxon>Basidiomycota</taxon>
        <taxon>Pucciniomycotina</taxon>
        <taxon>Pucciniomycetes</taxon>
        <taxon>Pucciniales</taxon>
        <taxon>Pucciniaceae</taxon>
        <taxon>Puccinia</taxon>
    </lineage>
</organism>
<dbReference type="Proteomes" id="UP001164743">
    <property type="component" value="Chromosome 7A"/>
</dbReference>